<feature type="non-terminal residue" evidence="1">
    <location>
        <position position="141"/>
    </location>
</feature>
<evidence type="ECO:0000313" key="1">
    <source>
        <dbReference type="EMBL" id="CEK61219.1"/>
    </source>
</evidence>
<feature type="non-terminal residue" evidence="1">
    <location>
        <position position="1"/>
    </location>
</feature>
<protein>
    <submittedName>
        <fullName evidence="1">Uncharacterized protein</fullName>
    </submittedName>
</protein>
<gene>
    <name evidence="1" type="primary">ORF41651</name>
</gene>
<dbReference type="AlphaFoldDB" id="A0A0B6YXW9"/>
<name>A0A0B6YXW9_9EUPU</name>
<dbReference type="EMBL" id="HACG01014354">
    <property type="protein sequence ID" value="CEK61219.1"/>
    <property type="molecule type" value="Transcribed_RNA"/>
</dbReference>
<accession>A0A0B6YXW9</accession>
<organism evidence="1">
    <name type="scientific">Arion vulgaris</name>
    <dbReference type="NCBI Taxonomy" id="1028688"/>
    <lineage>
        <taxon>Eukaryota</taxon>
        <taxon>Metazoa</taxon>
        <taxon>Spiralia</taxon>
        <taxon>Lophotrochozoa</taxon>
        <taxon>Mollusca</taxon>
        <taxon>Gastropoda</taxon>
        <taxon>Heterobranchia</taxon>
        <taxon>Euthyneura</taxon>
        <taxon>Panpulmonata</taxon>
        <taxon>Eupulmonata</taxon>
        <taxon>Stylommatophora</taxon>
        <taxon>Helicina</taxon>
        <taxon>Arionoidea</taxon>
        <taxon>Arionidae</taxon>
        <taxon>Arion</taxon>
    </lineage>
</organism>
<reference evidence="1" key="1">
    <citation type="submission" date="2014-12" db="EMBL/GenBank/DDBJ databases">
        <title>Insight into the proteome of Arion vulgaris.</title>
        <authorList>
            <person name="Aradska J."/>
            <person name="Bulat T."/>
            <person name="Smidak R."/>
            <person name="Sarate P."/>
            <person name="Gangsoo J."/>
            <person name="Sialana F."/>
            <person name="Bilban M."/>
            <person name="Lubec G."/>
        </authorList>
    </citation>
    <scope>NUCLEOTIDE SEQUENCE</scope>
    <source>
        <tissue evidence="1">Skin</tissue>
    </source>
</reference>
<sequence length="141" mass="16193">RYVTNLQADDDGRLKQDGELRHIKEETKYSETDNFLITADKIKQERENNYYEATSSDEKLPDYLVNKKIRTGLIPPALTTESTGFCVFSGNPIMQHPSSKMNMSQLKMVYDCEKEETGTVSYKMTDHLNNVDQQIVTMKDG</sequence>
<proteinExistence type="predicted"/>